<dbReference type="InterPro" id="IPR007180">
    <property type="entry name" value="DUF382"/>
</dbReference>
<feature type="region of interest" description="Disordered" evidence="1">
    <location>
        <begin position="1"/>
        <end position="120"/>
    </location>
</feature>
<proteinExistence type="predicted"/>
<feature type="region of interest" description="Disordered" evidence="1">
    <location>
        <begin position="151"/>
        <end position="203"/>
    </location>
</feature>
<evidence type="ECO:0000313" key="3">
    <source>
        <dbReference type="EMBL" id="GBG79699.1"/>
    </source>
</evidence>
<dbReference type="Pfam" id="PF04037">
    <property type="entry name" value="DUF382"/>
    <property type="match status" value="1"/>
</dbReference>
<dbReference type="OMA" id="MASTHTY"/>
<dbReference type="Proteomes" id="UP000265515">
    <property type="component" value="Unassembled WGS sequence"/>
</dbReference>
<feature type="compositionally biased region" description="Acidic residues" evidence="1">
    <location>
        <begin position="177"/>
        <end position="188"/>
    </location>
</feature>
<dbReference type="GO" id="GO:0005634">
    <property type="term" value="C:nucleus"/>
    <property type="evidence" value="ECO:0007669"/>
    <property type="project" value="InterPro"/>
</dbReference>
<feature type="compositionally biased region" description="Basic and acidic residues" evidence="1">
    <location>
        <begin position="84"/>
        <end position="98"/>
    </location>
</feature>
<sequence>MAVPEMTGIPAGPPLSFANGDSMGDGGVSSDGEDAVANGTSSVIGDSHQDSKTKSRKLKQADKRRRRRQQKKKQKAAPVVIAEKAADKPEQTEKPEKEKKKKRKEAAKKQEHKEPPEVIEVEYLPAPVDFSDLGDGSEELLKVFEKFAMTEPRPISQEEELGGKAETAVVEKKKDDESDEEDSDDEEDAKAKDKSMSNKKKKLARRMKVAELKQLVSRPDVVEVWDTTAADPRLLVYLKAYRNTVPVPRHWCQKRKFLQGKRGIEKAPFQLPDFIAATGIEKLRQAYIEKEDSKRLKQKQRERMQPKMGKMDIDYQVLHDAFFKYQTKPKLTTHGDLYHEGKEFEVKLKEMKPGQLSDELKAALGMGEGCPPPWLINMQRYGPPPSYPSLKIMGLNAPIPEGASFGYHPGGWGKPPVDEFGKPLYGDVFGTQEKEEVPFEEEQVDKAKHWGDLEEEEEESEEEEEDFSDEDVLEDGIASVDTVATTLAGAETPDVIDLRKTQRKETEKPLYHVLEEKEDRLASGTLLGTTHTYVVPGADKAGTLRKVDLMKGQKADRIDITLRPEELEGLDDSALAAKYEQAREEEKLRRQREDFSDMVAENEKKRKRKAQEKDAKGKKHKEFKF</sequence>
<reference evidence="3 4" key="1">
    <citation type="journal article" date="2018" name="Cell">
        <title>The Chara Genome: Secondary Complexity and Implications for Plant Terrestrialization.</title>
        <authorList>
            <person name="Nishiyama T."/>
            <person name="Sakayama H."/>
            <person name="Vries J.D."/>
            <person name="Buschmann H."/>
            <person name="Saint-Marcoux D."/>
            <person name="Ullrich K.K."/>
            <person name="Haas F.B."/>
            <person name="Vanderstraeten L."/>
            <person name="Becker D."/>
            <person name="Lang D."/>
            <person name="Vosolsobe S."/>
            <person name="Rombauts S."/>
            <person name="Wilhelmsson P.K.I."/>
            <person name="Janitza P."/>
            <person name="Kern R."/>
            <person name="Heyl A."/>
            <person name="Rumpler F."/>
            <person name="Villalobos L.I.A.C."/>
            <person name="Clay J.M."/>
            <person name="Skokan R."/>
            <person name="Toyoda A."/>
            <person name="Suzuki Y."/>
            <person name="Kagoshima H."/>
            <person name="Schijlen E."/>
            <person name="Tajeshwar N."/>
            <person name="Catarino B."/>
            <person name="Hetherington A.J."/>
            <person name="Saltykova A."/>
            <person name="Bonnot C."/>
            <person name="Breuninger H."/>
            <person name="Symeonidi A."/>
            <person name="Radhakrishnan G.V."/>
            <person name="Van Nieuwerburgh F."/>
            <person name="Deforce D."/>
            <person name="Chang C."/>
            <person name="Karol K.G."/>
            <person name="Hedrich R."/>
            <person name="Ulvskov P."/>
            <person name="Glockner G."/>
            <person name="Delwiche C.F."/>
            <person name="Petrasek J."/>
            <person name="Van de Peer Y."/>
            <person name="Friml J."/>
            <person name="Beilby M."/>
            <person name="Dolan L."/>
            <person name="Kohara Y."/>
            <person name="Sugano S."/>
            <person name="Fujiyama A."/>
            <person name="Delaux P.-M."/>
            <person name="Quint M."/>
            <person name="TheiBen G."/>
            <person name="Hagemann M."/>
            <person name="Harholt J."/>
            <person name="Dunand C."/>
            <person name="Zachgo S."/>
            <person name="Langdale J."/>
            <person name="Maumus F."/>
            <person name="Straeten D.V.D."/>
            <person name="Gould S.B."/>
            <person name="Rensing S.A."/>
        </authorList>
    </citation>
    <scope>NUCLEOTIDE SEQUENCE [LARGE SCALE GENOMIC DNA]</scope>
    <source>
        <strain evidence="3 4">S276</strain>
    </source>
</reference>
<organism evidence="3 4">
    <name type="scientific">Chara braunii</name>
    <name type="common">Braun's stonewort</name>
    <dbReference type="NCBI Taxonomy" id="69332"/>
    <lineage>
        <taxon>Eukaryota</taxon>
        <taxon>Viridiplantae</taxon>
        <taxon>Streptophyta</taxon>
        <taxon>Charophyceae</taxon>
        <taxon>Charales</taxon>
        <taxon>Characeae</taxon>
        <taxon>Chara</taxon>
    </lineage>
</organism>
<dbReference type="STRING" id="69332.A0A388LBL0"/>
<accession>A0A388LBL0</accession>
<feature type="compositionally biased region" description="Acidic residues" evidence="1">
    <location>
        <begin position="453"/>
        <end position="472"/>
    </location>
</feature>
<feature type="region of interest" description="Disordered" evidence="1">
    <location>
        <begin position="434"/>
        <end position="472"/>
    </location>
</feature>
<dbReference type="Pfam" id="PF04046">
    <property type="entry name" value="PSP"/>
    <property type="match status" value="1"/>
</dbReference>
<gene>
    <name evidence="3" type="ORF">CBR_g29963</name>
</gene>
<keyword evidence="4" id="KW-1185">Reference proteome</keyword>
<name>A0A388LBL0_CHABU</name>
<feature type="compositionally biased region" description="Basic and acidic residues" evidence="1">
    <location>
        <begin position="580"/>
        <end position="595"/>
    </location>
</feature>
<dbReference type="EMBL" id="BFEA01000325">
    <property type="protein sequence ID" value="GBG79699.1"/>
    <property type="molecule type" value="Genomic_DNA"/>
</dbReference>
<evidence type="ECO:0000259" key="2">
    <source>
        <dbReference type="SMART" id="SM00581"/>
    </source>
</evidence>
<dbReference type="OrthoDB" id="10260794at2759"/>
<dbReference type="SMART" id="SM00581">
    <property type="entry name" value="PSP"/>
    <property type="match status" value="1"/>
</dbReference>
<dbReference type="AlphaFoldDB" id="A0A388LBL0"/>
<protein>
    <recommendedName>
        <fullName evidence="2">PSP proline-rich domain-containing protein</fullName>
    </recommendedName>
</protein>
<comment type="caution">
    <text evidence="3">The sequence shown here is derived from an EMBL/GenBank/DDBJ whole genome shotgun (WGS) entry which is preliminary data.</text>
</comment>
<evidence type="ECO:0000313" key="4">
    <source>
        <dbReference type="Proteomes" id="UP000265515"/>
    </source>
</evidence>
<feature type="region of interest" description="Disordered" evidence="1">
    <location>
        <begin position="580"/>
        <end position="625"/>
    </location>
</feature>
<dbReference type="InterPro" id="IPR006568">
    <property type="entry name" value="PSP_pro-rich"/>
</dbReference>
<feature type="domain" description="PSP proline-rich" evidence="2">
    <location>
        <begin position="348"/>
        <end position="401"/>
    </location>
</feature>
<dbReference type="PANTHER" id="PTHR12785">
    <property type="entry name" value="SPLICING FACTOR 3B"/>
    <property type="match status" value="1"/>
</dbReference>
<dbReference type="Gramene" id="GBG79699">
    <property type="protein sequence ID" value="GBG79699"/>
    <property type="gene ID" value="CBR_g29963"/>
</dbReference>
<feature type="compositionally biased region" description="Basic residues" evidence="1">
    <location>
        <begin position="605"/>
        <end position="625"/>
    </location>
</feature>
<evidence type="ECO:0000256" key="1">
    <source>
        <dbReference type="SAM" id="MobiDB-lite"/>
    </source>
</evidence>
<dbReference type="InterPro" id="IPR052584">
    <property type="entry name" value="U2_snRNP_Complex_Component"/>
</dbReference>
<feature type="compositionally biased region" description="Basic and acidic residues" evidence="1">
    <location>
        <begin position="107"/>
        <end position="116"/>
    </location>
</feature>
<dbReference type="PANTHER" id="PTHR12785:SF6">
    <property type="entry name" value="SPLICING FACTOR 3B SUBUNIT 2"/>
    <property type="match status" value="1"/>
</dbReference>
<feature type="compositionally biased region" description="Basic residues" evidence="1">
    <location>
        <begin position="54"/>
        <end position="75"/>
    </location>
</feature>